<evidence type="ECO:0000256" key="2">
    <source>
        <dbReference type="SAM" id="SignalP"/>
    </source>
</evidence>
<comment type="caution">
    <text evidence="3">The sequence shown here is derived from an EMBL/GenBank/DDBJ whole genome shotgun (WGS) entry which is preliminary data.</text>
</comment>
<name>A0A8J7JEP8_9BACT</name>
<accession>A0A8J7JEP8</accession>
<keyword evidence="4" id="KW-1185">Reference proteome</keyword>
<evidence type="ECO:0000313" key="3">
    <source>
        <dbReference type="EMBL" id="MBJ6724599.1"/>
    </source>
</evidence>
<sequence length="319" mass="34685">MNPARLVAMLILLAASGCATDGGPHQSRRAESTADRQQLRQIKNTVRALKQEGIDAVNFDYWRPLLFTACISLRSFSLPQENPAEAVPRLEQEFGPPRAALTPSFALAQSAEGTQKLPDDTWTGFVETFDLFKEKLERSGRSGTGREGLVALYGSALGRAPRWQLWVADRFSPGLTTAVLVRTGVEAQGLLQQHWLEVDSGRYPEGATRKIFGNGWQPRDWATHDPKASAALARILTLLAGSEGSAERRATAAVAVLDDFLRDRNLSGTGAGPKVCTPAVAEALPDIRKEDLQRYGAEEEGAAPERQGKKGHNRRGAGF</sequence>
<proteinExistence type="predicted"/>
<dbReference type="RefSeq" id="WP_199383438.1">
    <property type="nucleotide sequence ID" value="NZ_JAEMHM010000005.1"/>
</dbReference>
<dbReference type="Proteomes" id="UP000636888">
    <property type="component" value="Unassembled WGS sequence"/>
</dbReference>
<feature type="compositionally biased region" description="Basic residues" evidence="1">
    <location>
        <begin position="309"/>
        <end position="319"/>
    </location>
</feature>
<feature type="region of interest" description="Disordered" evidence="1">
    <location>
        <begin position="291"/>
        <end position="319"/>
    </location>
</feature>
<evidence type="ECO:0008006" key="5">
    <source>
        <dbReference type="Google" id="ProtNLM"/>
    </source>
</evidence>
<evidence type="ECO:0000256" key="1">
    <source>
        <dbReference type="SAM" id="MobiDB-lite"/>
    </source>
</evidence>
<reference evidence="3" key="1">
    <citation type="submission" date="2020-12" db="EMBL/GenBank/DDBJ databases">
        <title>Geomonas sp. Red875, isolated from river sediment.</title>
        <authorList>
            <person name="Xu Z."/>
            <person name="Zhang Z."/>
            <person name="Masuda Y."/>
            <person name="Itoh H."/>
            <person name="Senoo K."/>
        </authorList>
    </citation>
    <scope>NUCLEOTIDE SEQUENCE</scope>
    <source>
        <strain evidence="3">Red875</strain>
    </source>
</reference>
<dbReference type="EMBL" id="JAEMHM010000005">
    <property type="protein sequence ID" value="MBJ6724599.1"/>
    <property type="molecule type" value="Genomic_DNA"/>
</dbReference>
<feature type="chain" id="PRO_5035206787" description="Lipoprotein" evidence="2">
    <location>
        <begin position="20"/>
        <end position="319"/>
    </location>
</feature>
<dbReference type="AlphaFoldDB" id="A0A8J7JEP8"/>
<feature type="signal peptide" evidence="2">
    <location>
        <begin position="1"/>
        <end position="19"/>
    </location>
</feature>
<evidence type="ECO:0000313" key="4">
    <source>
        <dbReference type="Proteomes" id="UP000636888"/>
    </source>
</evidence>
<gene>
    <name evidence="3" type="ORF">JFN93_07765</name>
</gene>
<dbReference type="PROSITE" id="PS51257">
    <property type="entry name" value="PROKAR_LIPOPROTEIN"/>
    <property type="match status" value="1"/>
</dbReference>
<keyword evidence="2" id="KW-0732">Signal</keyword>
<protein>
    <recommendedName>
        <fullName evidence="5">Lipoprotein</fullName>
    </recommendedName>
</protein>
<organism evidence="3 4">
    <name type="scientific">Geomesophilobacter sediminis</name>
    <dbReference type="NCBI Taxonomy" id="2798584"/>
    <lineage>
        <taxon>Bacteria</taxon>
        <taxon>Pseudomonadati</taxon>
        <taxon>Thermodesulfobacteriota</taxon>
        <taxon>Desulfuromonadia</taxon>
        <taxon>Geobacterales</taxon>
        <taxon>Geobacteraceae</taxon>
        <taxon>Geomesophilobacter</taxon>
    </lineage>
</organism>